<dbReference type="EMBL" id="JARQWQ010000002">
    <property type="protein sequence ID" value="KAK2573580.1"/>
    <property type="molecule type" value="Genomic_DNA"/>
</dbReference>
<reference evidence="1" key="2">
    <citation type="journal article" date="2023" name="Science">
        <title>Genomic signatures of disease resistance in endangered staghorn corals.</title>
        <authorList>
            <person name="Vollmer S.V."/>
            <person name="Selwyn J.D."/>
            <person name="Despard B.A."/>
            <person name="Roesel C.L."/>
        </authorList>
    </citation>
    <scope>NUCLEOTIDE SEQUENCE</scope>
    <source>
        <strain evidence="1">K2</strain>
    </source>
</reference>
<gene>
    <name evidence="1" type="ORF">P5673_001250</name>
</gene>
<keyword evidence="2" id="KW-1185">Reference proteome</keyword>
<name>A0AAD9R649_ACRCE</name>
<evidence type="ECO:0000313" key="2">
    <source>
        <dbReference type="Proteomes" id="UP001249851"/>
    </source>
</evidence>
<comment type="caution">
    <text evidence="1">The sequence shown here is derived from an EMBL/GenBank/DDBJ whole genome shotgun (WGS) entry which is preliminary data.</text>
</comment>
<proteinExistence type="predicted"/>
<dbReference type="AlphaFoldDB" id="A0AAD9R649"/>
<accession>A0AAD9R649</accession>
<protein>
    <submittedName>
        <fullName evidence="1">Uncharacterized protein</fullName>
    </submittedName>
</protein>
<sequence length="100" mass="11213">MALITLDRCIVPPLADDTVDANVFGGFPSRVQVAGEAFSLACIQTLFLFYWGPRNCHALIVDIPPFFQFQQSSIDHGVPDPSVFFVDGQARFMSMDYEHR</sequence>
<dbReference type="Proteomes" id="UP001249851">
    <property type="component" value="Unassembled WGS sequence"/>
</dbReference>
<organism evidence="1 2">
    <name type="scientific">Acropora cervicornis</name>
    <name type="common">Staghorn coral</name>
    <dbReference type="NCBI Taxonomy" id="6130"/>
    <lineage>
        <taxon>Eukaryota</taxon>
        <taxon>Metazoa</taxon>
        <taxon>Cnidaria</taxon>
        <taxon>Anthozoa</taxon>
        <taxon>Hexacorallia</taxon>
        <taxon>Scleractinia</taxon>
        <taxon>Astrocoeniina</taxon>
        <taxon>Acroporidae</taxon>
        <taxon>Acropora</taxon>
    </lineage>
</organism>
<reference evidence="1" key="1">
    <citation type="journal article" date="2023" name="G3 (Bethesda)">
        <title>Whole genome assembly and annotation of the endangered Caribbean coral Acropora cervicornis.</title>
        <authorList>
            <person name="Selwyn J.D."/>
            <person name="Vollmer S.V."/>
        </authorList>
    </citation>
    <scope>NUCLEOTIDE SEQUENCE</scope>
    <source>
        <strain evidence="1">K2</strain>
    </source>
</reference>
<evidence type="ECO:0000313" key="1">
    <source>
        <dbReference type="EMBL" id="KAK2573580.1"/>
    </source>
</evidence>